<evidence type="ECO:0000313" key="3">
    <source>
        <dbReference type="Proteomes" id="UP000663866"/>
    </source>
</evidence>
<organism evidence="2 3">
    <name type="scientific">Rotaria magnacalcarata</name>
    <dbReference type="NCBI Taxonomy" id="392030"/>
    <lineage>
        <taxon>Eukaryota</taxon>
        <taxon>Metazoa</taxon>
        <taxon>Spiralia</taxon>
        <taxon>Gnathifera</taxon>
        <taxon>Rotifera</taxon>
        <taxon>Eurotatoria</taxon>
        <taxon>Bdelloidea</taxon>
        <taxon>Philodinida</taxon>
        <taxon>Philodinidae</taxon>
        <taxon>Rotaria</taxon>
    </lineage>
</organism>
<dbReference type="Proteomes" id="UP000663842">
    <property type="component" value="Unassembled WGS sequence"/>
</dbReference>
<feature type="non-terminal residue" evidence="2">
    <location>
        <position position="70"/>
    </location>
</feature>
<accession>A0A820TD38</accession>
<dbReference type="AlphaFoldDB" id="A0A820TD38"/>
<protein>
    <submittedName>
        <fullName evidence="2">Uncharacterized protein</fullName>
    </submittedName>
</protein>
<dbReference type="Proteomes" id="UP000663866">
    <property type="component" value="Unassembled WGS sequence"/>
</dbReference>
<sequence>MNSINNQYPSLSLCDSPSTICYSSTLTKLYIEVNYFEDCLCLLDGRLKQLNAFIVQINDIDNHPLMVHNT</sequence>
<dbReference type="EMBL" id="CAJOBG010048197">
    <property type="protein sequence ID" value="CAF4464879.1"/>
    <property type="molecule type" value="Genomic_DNA"/>
</dbReference>
<comment type="caution">
    <text evidence="2">The sequence shown here is derived from an EMBL/GenBank/DDBJ whole genome shotgun (WGS) entry which is preliminary data.</text>
</comment>
<keyword evidence="3" id="KW-1185">Reference proteome</keyword>
<proteinExistence type="predicted"/>
<evidence type="ECO:0000313" key="2">
    <source>
        <dbReference type="EMBL" id="CAF4464879.1"/>
    </source>
</evidence>
<dbReference type="EMBL" id="CAJOBF010005981">
    <property type="protein sequence ID" value="CAF4192955.1"/>
    <property type="molecule type" value="Genomic_DNA"/>
</dbReference>
<name>A0A820TD38_9BILA</name>
<reference evidence="2" key="1">
    <citation type="submission" date="2021-02" db="EMBL/GenBank/DDBJ databases">
        <authorList>
            <person name="Nowell W R."/>
        </authorList>
    </citation>
    <scope>NUCLEOTIDE SEQUENCE</scope>
</reference>
<gene>
    <name evidence="2" type="ORF">OVN521_LOCUS38669</name>
    <name evidence="1" type="ORF">UXM345_LOCUS27546</name>
</gene>
<evidence type="ECO:0000313" key="1">
    <source>
        <dbReference type="EMBL" id="CAF4192955.1"/>
    </source>
</evidence>